<dbReference type="EMBL" id="JAGTXO010000025">
    <property type="protein sequence ID" value="KAG8461603.1"/>
    <property type="molecule type" value="Genomic_DNA"/>
</dbReference>
<feature type="compositionally biased region" description="Low complexity" evidence="1">
    <location>
        <begin position="506"/>
        <end position="521"/>
    </location>
</feature>
<feature type="transmembrane region" description="Helical" evidence="2">
    <location>
        <begin position="71"/>
        <end position="93"/>
    </location>
</feature>
<feature type="region of interest" description="Disordered" evidence="1">
    <location>
        <begin position="500"/>
        <end position="572"/>
    </location>
</feature>
<dbReference type="Proteomes" id="UP000751190">
    <property type="component" value="Unassembled WGS sequence"/>
</dbReference>
<evidence type="ECO:0000313" key="4">
    <source>
        <dbReference type="Proteomes" id="UP000751190"/>
    </source>
</evidence>
<keyword evidence="4" id="KW-1185">Reference proteome</keyword>
<keyword evidence="2" id="KW-1133">Transmembrane helix</keyword>
<gene>
    <name evidence="3" type="ORF">KFE25_001207</name>
</gene>
<feature type="region of interest" description="Disordered" evidence="1">
    <location>
        <begin position="594"/>
        <end position="651"/>
    </location>
</feature>
<comment type="caution">
    <text evidence="3">The sequence shown here is derived from an EMBL/GenBank/DDBJ whole genome shotgun (WGS) entry which is preliminary data.</text>
</comment>
<keyword evidence="2" id="KW-0472">Membrane</keyword>
<protein>
    <submittedName>
        <fullName evidence="3">Uncharacterized protein</fullName>
    </submittedName>
</protein>
<feature type="transmembrane region" description="Helical" evidence="2">
    <location>
        <begin position="105"/>
        <end position="127"/>
    </location>
</feature>
<evidence type="ECO:0000256" key="2">
    <source>
        <dbReference type="SAM" id="Phobius"/>
    </source>
</evidence>
<feature type="transmembrane region" description="Helical" evidence="2">
    <location>
        <begin position="36"/>
        <end position="59"/>
    </location>
</feature>
<feature type="region of interest" description="Disordered" evidence="1">
    <location>
        <begin position="450"/>
        <end position="475"/>
    </location>
</feature>
<dbReference type="Gene3D" id="1.20.1070.10">
    <property type="entry name" value="Rhodopsin 7-helix transmembrane proteins"/>
    <property type="match status" value="1"/>
</dbReference>
<evidence type="ECO:0000313" key="3">
    <source>
        <dbReference type="EMBL" id="KAG8461603.1"/>
    </source>
</evidence>
<reference evidence="3" key="1">
    <citation type="submission" date="2021-05" db="EMBL/GenBank/DDBJ databases">
        <title>The genome of the haptophyte Pavlova lutheri (Diacronema luteri, Pavlovales) - a model for lipid biosynthesis in eukaryotic algae.</title>
        <authorList>
            <person name="Hulatt C.J."/>
            <person name="Posewitz M.C."/>
        </authorList>
    </citation>
    <scope>NUCLEOTIDE SEQUENCE</scope>
    <source>
        <strain evidence="3">NIVA-4/92</strain>
    </source>
</reference>
<feature type="transmembrane region" description="Helical" evidence="2">
    <location>
        <begin position="147"/>
        <end position="166"/>
    </location>
</feature>
<feature type="transmembrane region" description="Helical" evidence="2">
    <location>
        <begin position="196"/>
        <end position="213"/>
    </location>
</feature>
<feature type="compositionally biased region" description="Basic and acidic residues" evidence="1">
    <location>
        <begin position="605"/>
        <end position="617"/>
    </location>
</feature>
<keyword evidence="2" id="KW-0812">Transmembrane</keyword>
<evidence type="ECO:0000256" key="1">
    <source>
        <dbReference type="SAM" id="MobiDB-lite"/>
    </source>
</evidence>
<organism evidence="3 4">
    <name type="scientific">Diacronema lutheri</name>
    <name type="common">Unicellular marine alga</name>
    <name type="synonym">Monochrysis lutheri</name>
    <dbReference type="NCBI Taxonomy" id="2081491"/>
    <lineage>
        <taxon>Eukaryota</taxon>
        <taxon>Haptista</taxon>
        <taxon>Haptophyta</taxon>
        <taxon>Pavlovophyceae</taxon>
        <taxon>Pavlovales</taxon>
        <taxon>Pavlovaceae</taxon>
        <taxon>Diacronema</taxon>
    </lineage>
</organism>
<accession>A0A8J6CBL3</accession>
<dbReference type="AlphaFoldDB" id="A0A8J6CBL3"/>
<proteinExistence type="predicted"/>
<name>A0A8J6CBL3_DIALT</name>
<sequence length="651" mass="67692">MRRTADDGGVPTANAEAKALLPTGELPAFLLDDGRVVAALVGGVSGTFVLLALSLHFGLGAYAVQLHFSEVAAAFGAACMLGGASVARLIAICSRVSVPGGLKSSGTAICVLSVALISALTNLLLAFLPTPVIDDVVVGKPHYPMRWAQWIVLSFMLMFVIEAVDAVSIIRPLSVAATQGMCTTAGLLLPLARGPLTWALLLIFGGLGYVLVFQRMHARKRKVAHYAQLRRTLGGLTPYEAYVKRQADMGLELLRGCAWTWSIILVEYLVSVVVYAQNANDRSPDWSFIVECALDVISKLMYASSVHELVATETAETAAERLHELHERVHDLWALSSDVFVSATAHVHHGLLSGGHSAAEGRGGELNFWAIASSSVVRLVGEASAVEWLAGTNVPLAVPVDGVTELPLPIVEAARAVSAQLRGASLPVCGGLASLVSHAWRALLVNEQARRRGQSGRGVPPIALSRTSGRTPRAARERLGEPIVFICLLVNAGKDVANRGNGRAGSGTPSGAASGAASGTASGRGSGAGSGDVDVRLCEVRASLGTVPKGSERKPPAQPSPTRPSGGLPGLAHALQPLEPLELLLVVRDMTGAAGAHEAPSSAGARERVRGEGERRSSRPVPITGPAVAVASAQQPMAPTDKVHPTCASAS</sequence>